<sequence length="351" mass="36911">MFVVLLVVLILVFLVLLFLVAMVPIPTMMMAAGTASMTRVSTIGGGSPGSHTGSAVSSTCTIVLRRGSMAATAIPVLRSWRISVVLLLLLIRRLLIMLLRGVRLMLRRCIRTTARVPARRHARVRVAESSSSSAAAAPSVLILVSMLRRLAAPTPAHEIACDGADGSVDEVRAQASVARSSSAASVSSIRAAAAAVVPTTGRRIWRRLLGIAVLAIRRAAAAARSGRAPGVRWRTSAVVRRILVSSSATAAAAAAVIVVCRHDFSGDWGQEVAPLERVAVCVWVGWGAGDGESCSTVRCCANREQCAREDANGLLGMVGTSQCLVRAARNQALKYAPASRLDLGCFNQGKL</sequence>
<keyword evidence="1" id="KW-1133">Transmembrane helix</keyword>
<dbReference type="RefSeq" id="XP_046011791.1">
    <property type="nucleotide sequence ID" value="XM_046148247.1"/>
</dbReference>
<evidence type="ECO:0000313" key="3">
    <source>
        <dbReference type="Proteomes" id="UP000756346"/>
    </source>
</evidence>
<name>A0A9P8Y6X7_9PEZI</name>
<dbReference type="GeneID" id="70177793"/>
<feature type="transmembrane region" description="Helical" evidence="1">
    <location>
        <begin position="79"/>
        <end position="99"/>
    </location>
</feature>
<evidence type="ECO:0000256" key="1">
    <source>
        <dbReference type="SAM" id="Phobius"/>
    </source>
</evidence>
<reference evidence="2" key="1">
    <citation type="journal article" date="2021" name="Nat. Commun.">
        <title>Genetic determinants of endophytism in the Arabidopsis root mycobiome.</title>
        <authorList>
            <person name="Mesny F."/>
            <person name="Miyauchi S."/>
            <person name="Thiergart T."/>
            <person name="Pickel B."/>
            <person name="Atanasova L."/>
            <person name="Karlsson M."/>
            <person name="Huettel B."/>
            <person name="Barry K.W."/>
            <person name="Haridas S."/>
            <person name="Chen C."/>
            <person name="Bauer D."/>
            <person name="Andreopoulos W."/>
            <person name="Pangilinan J."/>
            <person name="LaButti K."/>
            <person name="Riley R."/>
            <person name="Lipzen A."/>
            <person name="Clum A."/>
            <person name="Drula E."/>
            <person name="Henrissat B."/>
            <person name="Kohler A."/>
            <person name="Grigoriev I.V."/>
            <person name="Martin F.M."/>
            <person name="Hacquard S."/>
        </authorList>
    </citation>
    <scope>NUCLEOTIDE SEQUENCE</scope>
    <source>
        <strain evidence="2">MPI-CAGE-CH-0230</strain>
    </source>
</reference>
<keyword evidence="1" id="KW-0812">Transmembrane</keyword>
<accession>A0A9P8Y6X7</accession>
<comment type="caution">
    <text evidence="2">The sequence shown here is derived from an EMBL/GenBank/DDBJ whole genome shotgun (WGS) entry which is preliminary data.</text>
</comment>
<protein>
    <submittedName>
        <fullName evidence="2">Uncharacterized protein</fullName>
    </submittedName>
</protein>
<dbReference type="AlphaFoldDB" id="A0A9P8Y6X7"/>
<keyword evidence="1" id="KW-0472">Membrane</keyword>
<keyword evidence="3" id="KW-1185">Reference proteome</keyword>
<organism evidence="2 3">
    <name type="scientific">Microdochium trichocladiopsis</name>
    <dbReference type="NCBI Taxonomy" id="1682393"/>
    <lineage>
        <taxon>Eukaryota</taxon>
        <taxon>Fungi</taxon>
        <taxon>Dikarya</taxon>
        <taxon>Ascomycota</taxon>
        <taxon>Pezizomycotina</taxon>
        <taxon>Sordariomycetes</taxon>
        <taxon>Xylariomycetidae</taxon>
        <taxon>Xylariales</taxon>
        <taxon>Microdochiaceae</taxon>
        <taxon>Microdochium</taxon>
    </lineage>
</organism>
<evidence type="ECO:0000313" key="2">
    <source>
        <dbReference type="EMBL" id="KAH7029503.1"/>
    </source>
</evidence>
<dbReference type="EMBL" id="JAGTJQ010000006">
    <property type="protein sequence ID" value="KAH7029503.1"/>
    <property type="molecule type" value="Genomic_DNA"/>
</dbReference>
<gene>
    <name evidence="2" type="ORF">B0I36DRAFT_133314</name>
</gene>
<dbReference type="Proteomes" id="UP000756346">
    <property type="component" value="Unassembled WGS sequence"/>
</dbReference>
<proteinExistence type="predicted"/>